<dbReference type="RefSeq" id="WP_186950321.1">
    <property type="nucleotide sequence ID" value="NZ_JACOPL010000021.1"/>
</dbReference>
<dbReference type="Proteomes" id="UP000606499">
    <property type="component" value="Unassembled WGS sequence"/>
</dbReference>
<proteinExistence type="predicted"/>
<keyword evidence="2" id="KW-1185">Reference proteome</keyword>
<sequence length="78" mass="8980">MDLIQHMRRLFAERNPDEMDIRLRVTYQDGTVLTGKYTALVGPLDNEPEIAEIDFYRDDNGALTGAYEDELADVEIME</sequence>
<protein>
    <submittedName>
        <fullName evidence="1">Uncharacterized protein</fullName>
    </submittedName>
</protein>
<dbReference type="EMBL" id="JACOPL010000021">
    <property type="protein sequence ID" value="MBC5726622.1"/>
    <property type="molecule type" value="Genomic_DNA"/>
</dbReference>
<accession>A0A923LZ27</accession>
<reference evidence="1" key="1">
    <citation type="submission" date="2020-08" db="EMBL/GenBank/DDBJ databases">
        <title>Genome public.</title>
        <authorList>
            <person name="Liu C."/>
            <person name="Sun Q."/>
        </authorList>
    </citation>
    <scope>NUCLEOTIDE SEQUENCE</scope>
    <source>
        <strain evidence="1">NSJ-28</strain>
    </source>
</reference>
<name>A0A923LZ27_9FIRM</name>
<gene>
    <name evidence="1" type="ORF">H8S45_14295</name>
</gene>
<evidence type="ECO:0000313" key="2">
    <source>
        <dbReference type="Proteomes" id="UP000606499"/>
    </source>
</evidence>
<organism evidence="1 2">
    <name type="scientific">Agathobaculum faecis</name>
    <dbReference type="NCBI Taxonomy" id="2763013"/>
    <lineage>
        <taxon>Bacteria</taxon>
        <taxon>Bacillati</taxon>
        <taxon>Bacillota</taxon>
        <taxon>Clostridia</taxon>
        <taxon>Eubacteriales</taxon>
        <taxon>Butyricicoccaceae</taxon>
        <taxon>Agathobaculum</taxon>
    </lineage>
</organism>
<comment type="caution">
    <text evidence="1">The sequence shown here is derived from an EMBL/GenBank/DDBJ whole genome shotgun (WGS) entry which is preliminary data.</text>
</comment>
<evidence type="ECO:0000313" key="1">
    <source>
        <dbReference type="EMBL" id="MBC5726622.1"/>
    </source>
</evidence>
<dbReference type="AlphaFoldDB" id="A0A923LZ27"/>